<dbReference type="AlphaFoldDB" id="A0A1A1X5K7"/>
<dbReference type="EMBL" id="LZHX01000087">
    <property type="protein sequence ID" value="OBF14439.1"/>
    <property type="molecule type" value="Genomic_DNA"/>
</dbReference>
<sequence length="142" mass="16489">MWHPWRIAAERYPHITIVCKHELPRGVRGLLKGDTIWLCKTLTQAERRSTLTHELLHVARGIAPPQLQAREERQVDELAARRLISLNDMLRGLRSAQDDRELADALWTDVHTVRVRRETLTPVEVAWLDEHLDDPGPFRICP</sequence>
<organism evidence="1 2">
    <name type="scientific">Mycolicibacterium conceptionense</name>
    <dbReference type="NCBI Taxonomy" id="451644"/>
    <lineage>
        <taxon>Bacteria</taxon>
        <taxon>Bacillati</taxon>
        <taxon>Actinomycetota</taxon>
        <taxon>Actinomycetes</taxon>
        <taxon>Mycobacteriales</taxon>
        <taxon>Mycobacteriaceae</taxon>
        <taxon>Mycolicibacterium</taxon>
    </lineage>
</organism>
<evidence type="ECO:0000313" key="2">
    <source>
        <dbReference type="Proteomes" id="UP000093779"/>
    </source>
</evidence>
<dbReference type="RefSeq" id="WP_064899048.1">
    <property type="nucleotide sequence ID" value="NZ_LZHX01000087.1"/>
</dbReference>
<name>A0A1A1X5K7_9MYCO</name>
<evidence type="ECO:0000313" key="1">
    <source>
        <dbReference type="EMBL" id="OBF14439.1"/>
    </source>
</evidence>
<dbReference type="Proteomes" id="UP000093779">
    <property type="component" value="Unassembled WGS sequence"/>
</dbReference>
<accession>A0A1A1X5K7</accession>
<protein>
    <recommendedName>
        <fullName evidence="3">IrrE N-terminal-like domain-containing protein</fullName>
    </recommendedName>
</protein>
<proteinExistence type="predicted"/>
<evidence type="ECO:0008006" key="3">
    <source>
        <dbReference type="Google" id="ProtNLM"/>
    </source>
</evidence>
<comment type="caution">
    <text evidence="1">The sequence shown here is derived from an EMBL/GenBank/DDBJ whole genome shotgun (WGS) entry which is preliminary data.</text>
</comment>
<reference evidence="1 2" key="1">
    <citation type="submission" date="2016-06" db="EMBL/GenBank/DDBJ databases">
        <authorList>
            <person name="Kjaerup R.B."/>
            <person name="Dalgaard T.S."/>
            <person name="Juul-Madsen H.R."/>
        </authorList>
    </citation>
    <scope>NUCLEOTIDE SEQUENCE [LARGE SCALE GENOMIC DNA]</scope>
    <source>
        <strain evidence="1 2">ACS1953</strain>
    </source>
</reference>
<gene>
    <name evidence="1" type="ORF">A5726_25100</name>
</gene>